<keyword evidence="3" id="KW-0813">Transport</keyword>
<dbReference type="RefSeq" id="WP_052652928.1">
    <property type="nucleotide sequence ID" value="NZ_CP011253.3"/>
</dbReference>
<evidence type="ECO:0000313" key="14">
    <source>
        <dbReference type="Proteomes" id="UP000035050"/>
    </source>
</evidence>
<dbReference type="Pfam" id="PF13609">
    <property type="entry name" value="Porin_4"/>
    <property type="match status" value="1"/>
</dbReference>
<evidence type="ECO:0000256" key="5">
    <source>
        <dbReference type="ARBA" id="ARBA00022692"/>
    </source>
</evidence>
<keyword evidence="7" id="KW-0406">Ion transport</keyword>
<keyword evidence="8" id="KW-0626">Porin</keyword>
<dbReference type="GO" id="GO:0006811">
    <property type="term" value="P:monoatomic ion transport"/>
    <property type="evidence" value="ECO:0007669"/>
    <property type="project" value="UniProtKB-KW"/>
</dbReference>
<dbReference type="InterPro" id="IPR033900">
    <property type="entry name" value="Gram_neg_porin_domain"/>
</dbReference>
<evidence type="ECO:0000256" key="8">
    <source>
        <dbReference type="ARBA" id="ARBA00023114"/>
    </source>
</evidence>
<evidence type="ECO:0000256" key="1">
    <source>
        <dbReference type="ARBA" id="ARBA00004571"/>
    </source>
</evidence>
<keyword evidence="4" id="KW-1134">Transmembrane beta strand</keyword>
<organism evidence="13 14">
    <name type="scientific">Pandoraea oxalativorans</name>
    <dbReference type="NCBI Taxonomy" id="573737"/>
    <lineage>
        <taxon>Bacteria</taxon>
        <taxon>Pseudomonadati</taxon>
        <taxon>Pseudomonadota</taxon>
        <taxon>Betaproteobacteria</taxon>
        <taxon>Burkholderiales</taxon>
        <taxon>Burkholderiaceae</taxon>
        <taxon>Pandoraea</taxon>
    </lineage>
</organism>
<accession>A0A0E3YGS2</accession>
<dbReference type="SUPFAM" id="SSF56935">
    <property type="entry name" value="Porins"/>
    <property type="match status" value="1"/>
</dbReference>
<evidence type="ECO:0000256" key="10">
    <source>
        <dbReference type="ARBA" id="ARBA00023237"/>
    </source>
</evidence>
<dbReference type="GO" id="GO:0009279">
    <property type="term" value="C:cell outer membrane"/>
    <property type="evidence" value="ECO:0007669"/>
    <property type="project" value="UniProtKB-SubCell"/>
</dbReference>
<evidence type="ECO:0000259" key="12">
    <source>
        <dbReference type="Pfam" id="PF13609"/>
    </source>
</evidence>
<evidence type="ECO:0000256" key="4">
    <source>
        <dbReference type="ARBA" id="ARBA00022452"/>
    </source>
</evidence>
<feature type="signal peptide" evidence="11">
    <location>
        <begin position="1"/>
        <end position="31"/>
    </location>
</feature>
<keyword evidence="10" id="KW-0998">Cell outer membrane</keyword>
<dbReference type="EMBL" id="CP011253">
    <property type="protein sequence ID" value="AKC72250.2"/>
    <property type="molecule type" value="Genomic_DNA"/>
</dbReference>
<evidence type="ECO:0000256" key="7">
    <source>
        <dbReference type="ARBA" id="ARBA00023065"/>
    </source>
</evidence>
<dbReference type="GO" id="GO:0015288">
    <property type="term" value="F:porin activity"/>
    <property type="evidence" value="ECO:0007669"/>
    <property type="project" value="UniProtKB-KW"/>
</dbReference>
<dbReference type="PANTHER" id="PTHR34501">
    <property type="entry name" value="PROTEIN YDDL-RELATED"/>
    <property type="match status" value="1"/>
</dbReference>
<dbReference type="InterPro" id="IPR050298">
    <property type="entry name" value="Gram-neg_bact_OMP"/>
</dbReference>
<dbReference type="CDD" id="cd00342">
    <property type="entry name" value="gram_neg_porins"/>
    <property type="match status" value="1"/>
</dbReference>
<dbReference type="AlphaFoldDB" id="A0A0E3YGS2"/>
<gene>
    <name evidence="13" type="ORF">MB84_08550</name>
</gene>
<feature type="domain" description="Porin" evidence="12">
    <location>
        <begin position="20"/>
        <end position="325"/>
    </location>
</feature>
<comment type="subcellular location">
    <subcellularLocation>
        <location evidence="1">Cell outer membrane</location>
        <topology evidence="1">Multi-pass membrane protein</topology>
    </subcellularLocation>
</comment>
<evidence type="ECO:0000256" key="3">
    <source>
        <dbReference type="ARBA" id="ARBA00022448"/>
    </source>
</evidence>
<keyword evidence="6 11" id="KW-0732">Signal</keyword>
<comment type="subunit">
    <text evidence="2">Homotrimer.</text>
</comment>
<reference evidence="13" key="1">
    <citation type="submission" date="2016-06" db="EMBL/GenBank/DDBJ databases">
        <title>Pandoraea oxalativorans DSM 23570 Genome Sequencing.</title>
        <authorList>
            <person name="Ee R."/>
            <person name="Lim Y.-L."/>
            <person name="Yong D."/>
            <person name="Yin W.-F."/>
            <person name="Chan K.-G."/>
        </authorList>
    </citation>
    <scope>NUCLEOTIDE SEQUENCE</scope>
    <source>
        <strain evidence="13">DSM 23570</strain>
    </source>
</reference>
<proteinExistence type="predicted"/>
<dbReference type="KEGG" id="pox:MB84_08550"/>
<dbReference type="PANTHER" id="PTHR34501:SF9">
    <property type="entry name" value="MAJOR OUTER MEMBRANE PROTEIN P.IA"/>
    <property type="match status" value="1"/>
</dbReference>
<evidence type="ECO:0000256" key="11">
    <source>
        <dbReference type="SAM" id="SignalP"/>
    </source>
</evidence>
<keyword evidence="9" id="KW-0472">Membrane</keyword>
<evidence type="ECO:0000313" key="13">
    <source>
        <dbReference type="EMBL" id="AKC72250.2"/>
    </source>
</evidence>
<dbReference type="Proteomes" id="UP000035050">
    <property type="component" value="Chromosome"/>
</dbReference>
<dbReference type="InterPro" id="IPR023614">
    <property type="entry name" value="Porin_dom_sf"/>
</dbReference>
<protein>
    <recommendedName>
        <fullName evidence="12">Porin domain-containing protein</fullName>
    </recommendedName>
</protein>
<dbReference type="GO" id="GO:0046930">
    <property type="term" value="C:pore complex"/>
    <property type="evidence" value="ECO:0007669"/>
    <property type="project" value="UniProtKB-KW"/>
</dbReference>
<dbReference type="OrthoDB" id="8982743at2"/>
<evidence type="ECO:0000256" key="2">
    <source>
        <dbReference type="ARBA" id="ARBA00011233"/>
    </source>
</evidence>
<keyword evidence="5" id="KW-0812">Transmembrane</keyword>
<feature type="chain" id="PRO_5008208456" description="Porin domain-containing protein" evidence="11">
    <location>
        <begin position="32"/>
        <end position="353"/>
    </location>
</feature>
<sequence length="353" mass="36954">MPFATRRRLGYAAACLSFASSALLVPASAHAEVTLYGLIDTAIRYETNANASDGKLFSASQGSFTGSRWGIKGTEKLAPDLETFFVLESGFSLDDGTSLQGTKSAGFGQASSNGAGRLFGRQAFVGVRGSYGALSVGRQYSLGYTAMGAAQIFNNPNLDTLIVASNYVGSRLDNTVKYTLDAGGFSLGTAYTFGNAASDTHANSGVGVTAGYTAGGVNGTLLYQRLTSADGTQSRNTFGFSTGAAFGAWRATAGYLHSQLTEVETRSNVMLLGLSYNPLPALTLGVGGFVDWQAQPGGKRTAVYGMADYQLSKRTDVYLEVDHNNISGKYTLIASQGTYGSKVGVSLGLRHTF</sequence>
<keyword evidence="14" id="KW-1185">Reference proteome</keyword>
<evidence type="ECO:0000256" key="9">
    <source>
        <dbReference type="ARBA" id="ARBA00023136"/>
    </source>
</evidence>
<dbReference type="Gene3D" id="2.40.160.10">
    <property type="entry name" value="Porin"/>
    <property type="match status" value="1"/>
</dbReference>
<name>A0A0E3YGS2_9BURK</name>
<evidence type="ECO:0000256" key="6">
    <source>
        <dbReference type="ARBA" id="ARBA00022729"/>
    </source>
</evidence>